<protein>
    <submittedName>
        <fullName evidence="2">YfhO family protein</fullName>
    </submittedName>
</protein>
<gene>
    <name evidence="2" type="ORF">IAA54_02225</name>
</gene>
<dbReference type="PANTHER" id="PTHR38454:SF1">
    <property type="entry name" value="INTEGRAL MEMBRANE PROTEIN"/>
    <property type="match status" value="1"/>
</dbReference>
<feature type="transmembrane region" description="Helical" evidence="1">
    <location>
        <begin position="316"/>
        <end position="337"/>
    </location>
</feature>
<organism evidence="2 3">
    <name type="scientific">Candidatus Gallacutalibacter pullicola</name>
    <dbReference type="NCBI Taxonomy" id="2840830"/>
    <lineage>
        <taxon>Bacteria</taxon>
        <taxon>Bacillati</taxon>
        <taxon>Bacillota</taxon>
        <taxon>Clostridia</taxon>
        <taxon>Eubacteriales</taxon>
        <taxon>Candidatus Gallacutalibacter</taxon>
    </lineage>
</organism>
<accession>A0A9D1DPA1</accession>
<reference evidence="2" key="2">
    <citation type="journal article" date="2021" name="PeerJ">
        <title>Extensive microbial diversity within the chicken gut microbiome revealed by metagenomics and culture.</title>
        <authorList>
            <person name="Gilroy R."/>
            <person name="Ravi A."/>
            <person name="Getino M."/>
            <person name="Pursley I."/>
            <person name="Horton D.L."/>
            <person name="Alikhan N.F."/>
            <person name="Baker D."/>
            <person name="Gharbi K."/>
            <person name="Hall N."/>
            <person name="Watson M."/>
            <person name="Adriaenssens E.M."/>
            <person name="Foster-Nyarko E."/>
            <person name="Jarju S."/>
            <person name="Secka A."/>
            <person name="Antonio M."/>
            <person name="Oren A."/>
            <person name="Chaudhuri R.R."/>
            <person name="La Ragione R."/>
            <person name="Hildebrand F."/>
            <person name="Pallen M.J."/>
        </authorList>
    </citation>
    <scope>NUCLEOTIDE SEQUENCE</scope>
    <source>
        <strain evidence="2">ChiSjej1B19-7085</strain>
    </source>
</reference>
<feature type="transmembrane region" description="Helical" evidence="1">
    <location>
        <begin position="285"/>
        <end position="304"/>
    </location>
</feature>
<feature type="transmembrane region" description="Helical" evidence="1">
    <location>
        <begin position="386"/>
        <end position="404"/>
    </location>
</feature>
<dbReference type="Proteomes" id="UP000886785">
    <property type="component" value="Unassembled WGS sequence"/>
</dbReference>
<feature type="transmembrane region" description="Helical" evidence="1">
    <location>
        <begin position="82"/>
        <end position="103"/>
    </location>
</feature>
<evidence type="ECO:0000313" key="2">
    <source>
        <dbReference type="EMBL" id="HIR56456.1"/>
    </source>
</evidence>
<name>A0A9D1DPA1_9FIRM</name>
<keyword evidence="1" id="KW-0472">Membrane</keyword>
<evidence type="ECO:0000256" key="1">
    <source>
        <dbReference type="SAM" id="Phobius"/>
    </source>
</evidence>
<evidence type="ECO:0000313" key="3">
    <source>
        <dbReference type="Proteomes" id="UP000886785"/>
    </source>
</evidence>
<feature type="transmembrane region" description="Helical" evidence="1">
    <location>
        <begin position="879"/>
        <end position="900"/>
    </location>
</feature>
<proteinExistence type="predicted"/>
<dbReference type="PANTHER" id="PTHR38454">
    <property type="entry name" value="INTEGRAL MEMBRANE PROTEIN-RELATED"/>
    <property type="match status" value="1"/>
</dbReference>
<keyword evidence="1" id="KW-0812">Transmembrane</keyword>
<feature type="transmembrane region" description="Helical" evidence="1">
    <location>
        <begin position="110"/>
        <end position="132"/>
    </location>
</feature>
<feature type="transmembrane region" description="Helical" evidence="1">
    <location>
        <begin position="457"/>
        <end position="477"/>
    </location>
</feature>
<dbReference type="Pfam" id="PF09586">
    <property type="entry name" value="YfhO"/>
    <property type="match status" value="1"/>
</dbReference>
<sequence length="904" mass="101681">MDGIRPIQRSGARSPIWYLFPPAAAFLVVLLLFGICGLYPLGEKTLAWCDMRQQVAPLLLDLKNILKGEDSILLNLSNAGGMSLWGVFFFFLSSPFSFLVWFVDTADIFLFMNLLVLMKVPVCAFTAGIFLYQRRPGLNPAEITALSVAYALSGYTMLYFQNIVWLDMVYLFPVLLMGFFRLAEQQKPGLFLISLCAVVIVHFYLSYMVVIFLILALGMYLFWGISPQDRDRKLLLFAGCAVLAALLTAVVWLPSLMQYLRSARTTGLLESLSSGNFFTRYPTTYATFTNAVSVFTSLPILFLFQRGALSERRTQWQFSMFLFLLLPIVIEPINKMWHTGSYQAFPTRYGYISVFLGMMLLSSVLERSAGLQTRNLPPHRSRILPAALGIIFVLLAWSGMILLSRHYEELTAYTRRLWNSTGGFWLMLGFAGIAAAFYFLLFFGLHTRQIARGVFSLFLCIGILCEVLFSGFIYFGAPAFEDTGYRYVLDLAGRIEDDTVYRVKNEKKYFDVNLLGGLGYSTLNHYTSLISEDYLYMMKKLGYSSYWMEVNSSGGTSLTDWLLANRYVILSENDRQGEGDPIYANDRASILESGLETALGKIIHTEDISTLQNLPDLSRAELQEFLFQSLFPGESGLIIPYDWRVAEDIAYSEGENYTLERLSSSSGFLYYEMDITGTQTLYFDCFDKVTSNLSEPINSSVHIYVNGRTVESYYPSQRSNGLVKLGTFSDEHVTITIEVRKDIIAKSFGVFGLDEDKLRTAVGHSGQADFTREGNTLRASAEADGGDAWMLVSLPYDSGYTATVNGQKAELVPVLDDLMAVKLEQGENEITISYLPTGLIAGFCLSVLGAAALVFAILLRRRGWIPSGRRWGRVLNLGFRLLFCGEILAVYIVPVFIYLFRSQI</sequence>
<feature type="transmembrane region" description="Helical" evidence="1">
    <location>
        <begin position="16"/>
        <end position="41"/>
    </location>
</feature>
<dbReference type="EMBL" id="DVHF01000030">
    <property type="protein sequence ID" value="HIR56456.1"/>
    <property type="molecule type" value="Genomic_DNA"/>
</dbReference>
<dbReference type="InterPro" id="IPR018580">
    <property type="entry name" value="Uncharacterised_YfhO"/>
</dbReference>
<keyword evidence="1" id="KW-1133">Transmembrane helix</keyword>
<feature type="transmembrane region" description="Helical" evidence="1">
    <location>
        <begin position="834"/>
        <end position="859"/>
    </location>
</feature>
<feature type="transmembrane region" description="Helical" evidence="1">
    <location>
        <begin position="424"/>
        <end position="445"/>
    </location>
</feature>
<feature type="transmembrane region" description="Helical" evidence="1">
    <location>
        <begin position="349"/>
        <end position="365"/>
    </location>
</feature>
<feature type="transmembrane region" description="Helical" evidence="1">
    <location>
        <begin position="234"/>
        <end position="253"/>
    </location>
</feature>
<reference evidence="2" key="1">
    <citation type="submission" date="2020-10" db="EMBL/GenBank/DDBJ databases">
        <authorList>
            <person name="Gilroy R."/>
        </authorList>
    </citation>
    <scope>NUCLEOTIDE SEQUENCE</scope>
    <source>
        <strain evidence="2">ChiSjej1B19-7085</strain>
    </source>
</reference>
<dbReference type="AlphaFoldDB" id="A0A9D1DPA1"/>
<feature type="transmembrane region" description="Helical" evidence="1">
    <location>
        <begin position="165"/>
        <end position="183"/>
    </location>
</feature>
<comment type="caution">
    <text evidence="2">The sequence shown here is derived from an EMBL/GenBank/DDBJ whole genome shotgun (WGS) entry which is preliminary data.</text>
</comment>
<feature type="transmembrane region" description="Helical" evidence="1">
    <location>
        <begin position="189"/>
        <end position="222"/>
    </location>
</feature>